<evidence type="ECO:0000313" key="2">
    <source>
        <dbReference type="Proteomes" id="UP000266841"/>
    </source>
</evidence>
<evidence type="ECO:0000313" key="1">
    <source>
        <dbReference type="EMBL" id="EJK62883.1"/>
    </source>
</evidence>
<proteinExistence type="predicted"/>
<name>K0S9Q1_THAOC</name>
<sequence length="161" mass="17641">MLPRRVLESSLDNDDGDVNRSLRCSSGAKSSRWCGASFPREMRLSLALIILQFDGSLRQPSDRLKGLAMDPKRLGIGIGTCSAALLSCDGELINLTSKQIPPFPGLTSAHAEYEGLLLGLGTLLASVREDSRCSRELKRERIYVEAQPLQFKAIARPLLTK</sequence>
<gene>
    <name evidence="1" type="ORF">THAOC_16489</name>
</gene>
<accession>K0S9Q1</accession>
<keyword evidence="2" id="KW-1185">Reference proteome</keyword>
<comment type="caution">
    <text evidence="1">The sequence shown here is derived from an EMBL/GenBank/DDBJ whole genome shotgun (WGS) entry which is preliminary data.</text>
</comment>
<reference evidence="1 2" key="1">
    <citation type="journal article" date="2012" name="Genome Biol.">
        <title>Genome and low-iron response of an oceanic diatom adapted to chronic iron limitation.</title>
        <authorList>
            <person name="Lommer M."/>
            <person name="Specht M."/>
            <person name="Roy A.S."/>
            <person name="Kraemer L."/>
            <person name="Andreson R."/>
            <person name="Gutowska M.A."/>
            <person name="Wolf J."/>
            <person name="Bergner S.V."/>
            <person name="Schilhabel M.B."/>
            <person name="Klostermeier U.C."/>
            <person name="Beiko R.G."/>
            <person name="Rosenstiel P."/>
            <person name="Hippler M."/>
            <person name="Laroche J."/>
        </authorList>
    </citation>
    <scope>NUCLEOTIDE SEQUENCE [LARGE SCALE GENOMIC DNA]</scope>
    <source>
        <strain evidence="1 2">CCMP1005</strain>
    </source>
</reference>
<organism evidence="1 2">
    <name type="scientific">Thalassiosira oceanica</name>
    <name type="common">Marine diatom</name>
    <dbReference type="NCBI Taxonomy" id="159749"/>
    <lineage>
        <taxon>Eukaryota</taxon>
        <taxon>Sar</taxon>
        <taxon>Stramenopiles</taxon>
        <taxon>Ochrophyta</taxon>
        <taxon>Bacillariophyta</taxon>
        <taxon>Coscinodiscophyceae</taxon>
        <taxon>Thalassiosirophycidae</taxon>
        <taxon>Thalassiosirales</taxon>
        <taxon>Thalassiosiraceae</taxon>
        <taxon>Thalassiosira</taxon>
    </lineage>
</organism>
<protein>
    <submittedName>
        <fullName evidence="1">Uncharacterized protein</fullName>
    </submittedName>
</protein>
<dbReference type="Proteomes" id="UP000266841">
    <property type="component" value="Unassembled WGS sequence"/>
</dbReference>
<dbReference type="AlphaFoldDB" id="K0S9Q1"/>
<dbReference type="EMBL" id="AGNL01018567">
    <property type="protein sequence ID" value="EJK62883.1"/>
    <property type="molecule type" value="Genomic_DNA"/>
</dbReference>